<sequence>MDLVRNMPVADMEEVWRLWTTHSRDVMAQLCTHSHDVIAELWRVWDLVQQSMVAMLGVLLQVAEGDSMKGDVWGQRLAVGFVLVLLTSMMCRVVIHATQEGRNIATKKQRTRKCSSKPRCLHAPGLGDMDLFDLAKTAYRPGYAARVAEEVERRQLDMNQTLPSTGMSLFLCACLSGSHELVRKLVKKGADMKVRSAAGDSALYLAVYGCTSSHQTDLSLVRILIDAGCDVNAANDRGNTPLHQAAMSGNIPLIKLLLKHGADPYVANSANILPIDCATNTGHLVAAKLLRINISAPHQVWDVVEPHTPLKVTLGFMTPSKHHLADSSFSQKRLMFHSC</sequence>
<feature type="repeat" description="ANK" evidence="3">
    <location>
        <begin position="165"/>
        <end position="197"/>
    </location>
</feature>
<protein>
    <submittedName>
        <fullName evidence="4">ANKRD31 protein</fullName>
    </submittedName>
</protein>
<evidence type="ECO:0000256" key="2">
    <source>
        <dbReference type="ARBA" id="ARBA00023043"/>
    </source>
</evidence>
<dbReference type="PANTHER" id="PTHR46680">
    <property type="entry name" value="NF-KAPPA-B INHIBITOR ALPHA"/>
    <property type="match status" value="1"/>
</dbReference>
<dbReference type="Pfam" id="PF12796">
    <property type="entry name" value="Ank_2"/>
    <property type="match status" value="1"/>
</dbReference>
<dbReference type="SUPFAM" id="SSF48403">
    <property type="entry name" value="Ankyrin repeat"/>
    <property type="match status" value="1"/>
</dbReference>
<evidence type="ECO:0000313" key="5">
    <source>
        <dbReference type="Proteomes" id="UP000838412"/>
    </source>
</evidence>
<dbReference type="Proteomes" id="UP000838412">
    <property type="component" value="Chromosome 10"/>
</dbReference>
<dbReference type="InterPro" id="IPR051070">
    <property type="entry name" value="NF-kappa-B_inhibitor"/>
</dbReference>
<feature type="repeat" description="ANK" evidence="3">
    <location>
        <begin position="237"/>
        <end position="269"/>
    </location>
</feature>
<keyword evidence="5" id="KW-1185">Reference proteome</keyword>
<keyword evidence="2 3" id="KW-0040">ANK repeat</keyword>
<dbReference type="PROSITE" id="PS50088">
    <property type="entry name" value="ANK_REPEAT"/>
    <property type="match status" value="3"/>
</dbReference>
<organism evidence="4 5">
    <name type="scientific">Branchiostoma lanceolatum</name>
    <name type="common">Common lancelet</name>
    <name type="synonym">Amphioxus lanceolatum</name>
    <dbReference type="NCBI Taxonomy" id="7740"/>
    <lineage>
        <taxon>Eukaryota</taxon>
        <taxon>Metazoa</taxon>
        <taxon>Chordata</taxon>
        <taxon>Cephalochordata</taxon>
        <taxon>Leptocardii</taxon>
        <taxon>Amphioxiformes</taxon>
        <taxon>Branchiostomatidae</taxon>
        <taxon>Branchiostoma</taxon>
    </lineage>
</organism>
<dbReference type="InterPro" id="IPR036770">
    <property type="entry name" value="Ankyrin_rpt-contain_sf"/>
</dbReference>
<dbReference type="GO" id="GO:0051059">
    <property type="term" value="F:NF-kappaB binding"/>
    <property type="evidence" value="ECO:0007669"/>
    <property type="project" value="TreeGrafter"/>
</dbReference>
<evidence type="ECO:0000256" key="3">
    <source>
        <dbReference type="PROSITE-ProRule" id="PRU00023"/>
    </source>
</evidence>
<dbReference type="SMART" id="SM00248">
    <property type="entry name" value="ANK"/>
    <property type="match status" value="3"/>
</dbReference>
<gene>
    <name evidence="4" type="primary">ANKRD31</name>
    <name evidence="4" type="ORF">BLAG_LOCUS2643</name>
</gene>
<name>A0A8J9W652_BRALA</name>
<dbReference type="AlphaFoldDB" id="A0A8J9W652"/>
<dbReference type="OrthoDB" id="194358at2759"/>
<evidence type="ECO:0000313" key="4">
    <source>
        <dbReference type="EMBL" id="CAH1237836.1"/>
    </source>
</evidence>
<keyword evidence="1" id="KW-0677">Repeat</keyword>
<dbReference type="GO" id="GO:0071356">
    <property type="term" value="P:cellular response to tumor necrosis factor"/>
    <property type="evidence" value="ECO:0007669"/>
    <property type="project" value="TreeGrafter"/>
</dbReference>
<dbReference type="InterPro" id="IPR002110">
    <property type="entry name" value="Ankyrin_rpt"/>
</dbReference>
<feature type="repeat" description="ANK" evidence="3">
    <location>
        <begin position="198"/>
        <end position="236"/>
    </location>
</feature>
<reference evidence="4" key="1">
    <citation type="submission" date="2022-01" db="EMBL/GenBank/DDBJ databases">
        <authorList>
            <person name="Braso-Vives M."/>
        </authorList>
    </citation>
    <scope>NUCLEOTIDE SEQUENCE</scope>
</reference>
<evidence type="ECO:0000256" key="1">
    <source>
        <dbReference type="ARBA" id="ARBA00022737"/>
    </source>
</evidence>
<dbReference type="GO" id="GO:0005829">
    <property type="term" value="C:cytosol"/>
    <property type="evidence" value="ECO:0007669"/>
    <property type="project" value="TreeGrafter"/>
</dbReference>
<proteinExistence type="predicted"/>
<dbReference type="EMBL" id="OV696695">
    <property type="protein sequence ID" value="CAH1237836.1"/>
    <property type="molecule type" value="Genomic_DNA"/>
</dbReference>
<accession>A0A8J9W652</accession>
<dbReference type="PANTHER" id="PTHR46680:SF3">
    <property type="entry name" value="NF-KAPPA-B INHIBITOR CACTUS"/>
    <property type="match status" value="1"/>
</dbReference>
<dbReference type="PROSITE" id="PS50297">
    <property type="entry name" value="ANK_REP_REGION"/>
    <property type="match status" value="1"/>
</dbReference>
<dbReference type="Gene3D" id="1.25.40.20">
    <property type="entry name" value="Ankyrin repeat-containing domain"/>
    <property type="match status" value="1"/>
</dbReference>